<reference evidence="2" key="1">
    <citation type="submission" date="2016-06" db="EMBL/GenBank/DDBJ databases">
        <authorList>
            <person name="Varghese N."/>
            <person name="Submissions Spin"/>
        </authorList>
    </citation>
    <scope>NUCLEOTIDE SEQUENCE [LARGE SCALE GENOMIC DNA]</scope>
    <source>
        <strain evidence="2">DSM 43817</strain>
    </source>
</reference>
<gene>
    <name evidence="1" type="ORF">GA0074692_1205</name>
</gene>
<dbReference type="Proteomes" id="UP000198959">
    <property type="component" value="Unassembled WGS sequence"/>
</dbReference>
<sequence>MWGVQQSGGQPDPFVPGVVFLDIIVTELRELPARYGFLGDMILSGERCQLRRATAAIAGLPVAA</sequence>
<evidence type="ECO:0000313" key="2">
    <source>
        <dbReference type="Proteomes" id="UP000198959"/>
    </source>
</evidence>
<accession>A0A1C6RX01</accession>
<proteinExistence type="predicted"/>
<keyword evidence="2" id="KW-1185">Reference proteome</keyword>
<dbReference type="EMBL" id="FMHW01000002">
    <property type="protein sequence ID" value="SCL21569.1"/>
    <property type="molecule type" value="Genomic_DNA"/>
</dbReference>
<name>A0A1C6RX01_9ACTN</name>
<evidence type="ECO:0000313" key="1">
    <source>
        <dbReference type="EMBL" id="SCL21569.1"/>
    </source>
</evidence>
<organism evidence="1 2">
    <name type="scientific">Micromonospora pallida</name>
    <dbReference type="NCBI Taxonomy" id="145854"/>
    <lineage>
        <taxon>Bacteria</taxon>
        <taxon>Bacillati</taxon>
        <taxon>Actinomycetota</taxon>
        <taxon>Actinomycetes</taxon>
        <taxon>Micromonosporales</taxon>
        <taxon>Micromonosporaceae</taxon>
        <taxon>Micromonospora</taxon>
    </lineage>
</organism>
<protein>
    <submittedName>
        <fullName evidence="1">Uncharacterized protein</fullName>
    </submittedName>
</protein>
<dbReference type="STRING" id="145854.GA0074692_1205"/>
<dbReference type="AlphaFoldDB" id="A0A1C6RX01"/>